<dbReference type="PANTHER" id="PTHR34983">
    <property type="entry name" value="ARABINOGALACTAN ENDO-BETA-1,4-GALACTANASE A"/>
    <property type="match status" value="1"/>
</dbReference>
<evidence type="ECO:0000256" key="1">
    <source>
        <dbReference type="ARBA" id="ARBA00010687"/>
    </source>
</evidence>
<dbReference type="GO" id="GO:0045490">
    <property type="term" value="P:pectin catabolic process"/>
    <property type="evidence" value="ECO:0007669"/>
    <property type="project" value="TreeGrafter"/>
</dbReference>
<dbReference type="AlphaFoldDB" id="W1DVI6"/>
<dbReference type="EC" id="3.2.1.89" evidence="4"/>
<comment type="catalytic activity">
    <reaction evidence="4">
        <text>The enzyme specifically hydrolyzes (1-&gt;4)-beta-D-galactosidic linkages in type I arabinogalactans.</text>
        <dbReference type="EC" id="3.2.1.89"/>
    </reaction>
</comment>
<dbReference type="InterPro" id="IPR011683">
    <property type="entry name" value="Glyco_hydro_53"/>
</dbReference>
<dbReference type="Pfam" id="PF07745">
    <property type="entry name" value="Glyco_hydro_53"/>
    <property type="match status" value="1"/>
</dbReference>
<name>W1DVI6_KLEPN</name>
<evidence type="ECO:0000256" key="3">
    <source>
        <dbReference type="ARBA" id="ARBA00023295"/>
    </source>
</evidence>
<dbReference type="InterPro" id="IPR017853">
    <property type="entry name" value="GH"/>
</dbReference>
<dbReference type="GO" id="GO:0015926">
    <property type="term" value="F:glucosidase activity"/>
    <property type="evidence" value="ECO:0007669"/>
    <property type="project" value="InterPro"/>
</dbReference>
<evidence type="ECO:0000256" key="4">
    <source>
        <dbReference type="RuleBase" id="RU361192"/>
    </source>
</evidence>
<keyword evidence="4" id="KW-0732">Signal</keyword>
<comment type="caution">
    <text evidence="5">The sequence shown here is derived from an EMBL/GenBank/DDBJ whole genome shotgun (WGS) entry which is preliminary data.</text>
</comment>
<dbReference type="EMBL" id="CBWK010000746">
    <property type="protein sequence ID" value="CDL12114.1"/>
    <property type="molecule type" value="Genomic_DNA"/>
</dbReference>
<feature type="chain" id="PRO_5005149556" description="Arabinogalactan endo-beta-1,4-galactanase" evidence="4">
    <location>
        <begin position="24"/>
        <end position="412"/>
    </location>
</feature>
<reference evidence="5" key="1">
    <citation type="submission" date="2013-10" db="EMBL/GenBank/DDBJ databases">
        <title>Antibiotic resistance diversity of beta-lactamase producers in the General Hospital Vienna.</title>
        <authorList>
            <person name="Barisic I."/>
            <person name="Mitteregger D."/>
            <person name="Hirschl A.M."/>
            <person name="Noehammer C."/>
            <person name="Wiesinger-Mayr H."/>
        </authorList>
    </citation>
    <scope>NUCLEOTIDE SEQUENCE [LARGE SCALE GENOMIC DNA]</scope>
    <source>
        <strain evidence="5">IS43</strain>
    </source>
</reference>
<evidence type="ECO:0000313" key="6">
    <source>
        <dbReference type="Proteomes" id="UP000019183"/>
    </source>
</evidence>
<dbReference type="eggNOG" id="COG3867">
    <property type="taxonomic scope" value="Bacteria"/>
</dbReference>
<keyword evidence="6" id="KW-1185">Reference proteome</keyword>
<evidence type="ECO:0000313" key="5">
    <source>
        <dbReference type="EMBL" id="CDL12114.1"/>
    </source>
</evidence>
<comment type="similarity">
    <text evidence="1 4">Belongs to the glycosyl hydrolase 53 family.</text>
</comment>
<dbReference type="GO" id="GO:0031218">
    <property type="term" value="F:arabinogalactan endo-1,4-beta-galactosidase activity"/>
    <property type="evidence" value="ECO:0007669"/>
    <property type="project" value="UniProtKB-EC"/>
</dbReference>
<dbReference type="PANTHER" id="PTHR34983:SF2">
    <property type="entry name" value="ENDO-BETA-1,4-GALACTANASE"/>
    <property type="match status" value="1"/>
</dbReference>
<proteinExistence type="inferred from homology"/>
<evidence type="ECO:0000256" key="2">
    <source>
        <dbReference type="ARBA" id="ARBA00022801"/>
    </source>
</evidence>
<dbReference type="SUPFAM" id="SSF51445">
    <property type="entry name" value="(Trans)glycosidases"/>
    <property type="match status" value="1"/>
</dbReference>
<sequence length="412" mass="46048">MKRFTPAWLAVCLACSFSTSSLAADALATRAFQGIPADFIKGADISTLLDAEKHGATFYDQNNQRKDPIAILKENGVNYVRLRLWVDPQSASGEDYGGGNNDLATTLALAKRAKAQGMKLLLDFHYSDFWTDPGKQFKPKAWEKLDYPQLKTAIHDYTRDTIARFKQAGVLPDMVQIGNEINGGILWPEGKSWGQGGGEFDRLAGLLNAAIAGLKENLRQGEQVKIMLHLAEGTKNDTFRWWFDEIDKRHVPYDVIGLSMYTYWNGPISALKANMDDISKRYNKDVIVVEAAYAYTLANCDNAENSFQAKEEKDGGYPASVQGQYNYIHDLMQAVVDVPEQRGKGIFYWEPTWIAVPGNTWATPAGMKYIHDEWKEGNARENQALFDCQGKVLPSVKVFNLIFLSSFSGSLL</sequence>
<feature type="signal peptide" evidence="4">
    <location>
        <begin position="1"/>
        <end position="23"/>
    </location>
</feature>
<accession>W1DVI6</accession>
<protein>
    <recommendedName>
        <fullName evidence="4">Arabinogalactan endo-beta-1,4-galactanase</fullName>
        <ecNumber evidence="4">3.2.1.89</ecNumber>
    </recommendedName>
</protein>
<dbReference type="Gene3D" id="3.20.20.80">
    <property type="entry name" value="Glycosidases"/>
    <property type="match status" value="1"/>
</dbReference>
<keyword evidence="3 4" id="KW-0326">Glycosidase</keyword>
<dbReference type="Proteomes" id="UP000019183">
    <property type="component" value="Unassembled WGS sequence"/>
</dbReference>
<keyword evidence="2 4" id="KW-0378">Hydrolase</keyword>
<organism evidence="5 6">
    <name type="scientific">Klebsiella pneumoniae IS43</name>
    <dbReference type="NCBI Taxonomy" id="1432552"/>
    <lineage>
        <taxon>Bacteria</taxon>
        <taxon>Pseudomonadati</taxon>
        <taxon>Pseudomonadota</taxon>
        <taxon>Gammaproteobacteria</taxon>
        <taxon>Enterobacterales</taxon>
        <taxon>Enterobacteriaceae</taxon>
        <taxon>Klebsiella/Raoultella group</taxon>
        <taxon>Klebsiella</taxon>
        <taxon>Klebsiella pneumoniae complex</taxon>
    </lineage>
</organism>